<proteinExistence type="predicted"/>
<accession>A0ACC8EL94</accession>
<dbReference type="Proteomes" id="UP000250078">
    <property type="component" value="Unassembled WGS sequence"/>
</dbReference>
<name>A0ACC8EL94_9PEZI</name>
<reference evidence="1 2" key="1">
    <citation type="journal article" date="2016" name="Nat. Commun.">
        <title>Ectomycorrhizal ecology is imprinted in the genome of the dominant symbiotic fungus Cenococcum geophilum.</title>
        <authorList>
            <consortium name="DOE Joint Genome Institute"/>
            <person name="Peter M."/>
            <person name="Kohler A."/>
            <person name="Ohm R.A."/>
            <person name="Kuo A."/>
            <person name="Krutzmann J."/>
            <person name="Morin E."/>
            <person name="Arend M."/>
            <person name="Barry K.W."/>
            <person name="Binder M."/>
            <person name="Choi C."/>
            <person name="Clum A."/>
            <person name="Copeland A."/>
            <person name="Grisel N."/>
            <person name="Haridas S."/>
            <person name="Kipfer T."/>
            <person name="LaButti K."/>
            <person name="Lindquist E."/>
            <person name="Lipzen A."/>
            <person name="Maire R."/>
            <person name="Meier B."/>
            <person name="Mihaltcheva S."/>
            <person name="Molinier V."/>
            <person name="Murat C."/>
            <person name="Poggeler S."/>
            <person name="Quandt C.A."/>
            <person name="Sperisen C."/>
            <person name="Tritt A."/>
            <person name="Tisserant E."/>
            <person name="Crous P.W."/>
            <person name="Henrissat B."/>
            <person name="Nehls U."/>
            <person name="Egli S."/>
            <person name="Spatafora J.W."/>
            <person name="Grigoriev I.V."/>
            <person name="Martin F.M."/>
        </authorList>
    </citation>
    <scope>NUCLEOTIDE SEQUENCE [LARGE SCALE GENOMIC DNA]</scope>
    <source>
        <strain evidence="1 2">1.58</strain>
    </source>
</reference>
<keyword evidence="2" id="KW-1185">Reference proteome</keyword>
<organism evidence="1 2">
    <name type="scientific">Cenococcum geophilum 1.58</name>
    <dbReference type="NCBI Taxonomy" id="794803"/>
    <lineage>
        <taxon>Eukaryota</taxon>
        <taxon>Fungi</taxon>
        <taxon>Dikarya</taxon>
        <taxon>Ascomycota</taxon>
        <taxon>Pezizomycotina</taxon>
        <taxon>Dothideomycetes</taxon>
        <taxon>Pleosporomycetidae</taxon>
        <taxon>Gloniales</taxon>
        <taxon>Gloniaceae</taxon>
        <taxon>Cenococcum</taxon>
    </lineage>
</organism>
<feature type="non-terminal residue" evidence="1">
    <location>
        <position position="81"/>
    </location>
</feature>
<evidence type="ECO:0000313" key="1">
    <source>
        <dbReference type="EMBL" id="OCK86889.1"/>
    </source>
</evidence>
<dbReference type="EMBL" id="KV748281">
    <property type="protein sequence ID" value="OCK86889.1"/>
    <property type="molecule type" value="Genomic_DNA"/>
</dbReference>
<gene>
    <name evidence="1" type="ORF">K441DRAFT_507177</name>
</gene>
<evidence type="ECO:0000313" key="2">
    <source>
        <dbReference type="Proteomes" id="UP000250078"/>
    </source>
</evidence>
<protein>
    <submittedName>
        <fullName evidence="1">Uncharacterized protein</fullName>
    </submittedName>
</protein>
<sequence>RVFKRCAPRNSVFLVDEADVFLKARSKDHLDRNELVGLSCFPRLTSSLVFLRLLEYYTGVLILTTNRISVIDAAFESRIDI</sequence>
<feature type="non-terminal residue" evidence="1">
    <location>
        <position position="1"/>
    </location>
</feature>